<sequence length="45" mass="5135">MQVNDVDPLAYLTNVPTRIVNGHPNREIDQLLPWAYRVQAFKAVA</sequence>
<dbReference type="Pfam" id="PF13817">
    <property type="entry name" value="DDE_Tnp_IS66_C"/>
    <property type="match status" value="1"/>
</dbReference>
<dbReference type="Proteomes" id="UP000290565">
    <property type="component" value="Unassembled WGS sequence"/>
</dbReference>
<dbReference type="EMBL" id="LBJM01000062">
    <property type="protein sequence ID" value="RXH38207.1"/>
    <property type="molecule type" value="Genomic_DNA"/>
</dbReference>
<dbReference type="InterPro" id="IPR039552">
    <property type="entry name" value="IS66_C"/>
</dbReference>
<evidence type="ECO:0000259" key="1">
    <source>
        <dbReference type="Pfam" id="PF13817"/>
    </source>
</evidence>
<organism evidence="2 3">
    <name type="scientific">Bradyrhizobium zhanjiangense</name>
    <dbReference type="NCBI Taxonomy" id="1325107"/>
    <lineage>
        <taxon>Bacteria</taxon>
        <taxon>Pseudomonadati</taxon>
        <taxon>Pseudomonadota</taxon>
        <taxon>Alphaproteobacteria</taxon>
        <taxon>Hyphomicrobiales</taxon>
        <taxon>Nitrobacteraceae</taxon>
        <taxon>Bradyrhizobium</taxon>
    </lineage>
</organism>
<protein>
    <submittedName>
        <fullName evidence="2">Transposase</fullName>
    </submittedName>
</protein>
<dbReference type="AlphaFoldDB" id="A0A4Q0SG50"/>
<feature type="domain" description="Transposase IS66 C-terminal" evidence="1">
    <location>
        <begin position="3"/>
        <end position="34"/>
    </location>
</feature>
<reference evidence="2 3" key="1">
    <citation type="submission" date="2015-04" db="EMBL/GenBank/DDBJ databases">
        <title>Comparative genomics of rhizobia nodulating Arachis hypogaea in China.</title>
        <authorList>
            <person name="Li Y."/>
        </authorList>
    </citation>
    <scope>NUCLEOTIDE SEQUENCE [LARGE SCALE GENOMIC DNA]</scope>
    <source>
        <strain evidence="2 3">CCBAU 51787</strain>
    </source>
</reference>
<name>A0A4Q0SG50_9BRAD</name>
<evidence type="ECO:0000313" key="2">
    <source>
        <dbReference type="EMBL" id="RXH38207.1"/>
    </source>
</evidence>
<evidence type="ECO:0000313" key="3">
    <source>
        <dbReference type="Proteomes" id="UP000290565"/>
    </source>
</evidence>
<gene>
    <name evidence="2" type="ORF">XH94_23355</name>
</gene>
<accession>A0A4Q0SG50</accession>
<proteinExistence type="predicted"/>
<comment type="caution">
    <text evidence="2">The sequence shown here is derived from an EMBL/GenBank/DDBJ whole genome shotgun (WGS) entry which is preliminary data.</text>
</comment>